<protein>
    <submittedName>
        <fullName evidence="1">Uncharacterized protein</fullName>
    </submittedName>
</protein>
<dbReference type="RefSeq" id="WP_180568499.1">
    <property type="nucleotide sequence ID" value="NZ_JACCKB010000014.1"/>
</dbReference>
<name>A0A853HXJ1_9GAMM</name>
<accession>A0A853HXJ1</accession>
<dbReference type="AlphaFoldDB" id="A0A853HXJ1"/>
<dbReference type="Proteomes" id="UP000569732">
    <property type="component" value="Unassembled WGS sequence"/>
</dbReference>
<comment type="caution">
    <text evidence="1">The sequence shown here is derived from an EMBL/GenBank/DDBJ whole genome shotgun (WGS) entry which is preliminary data.</text>
</comment>
<evidence type="ECO:0000313" key="2">
    <source>
        <dbReference type="Proteomes" id="UP000569732"/>
    </source>
</evidence>
<sequence>MFWSNYTELPEGTIAGYCWLYKDKPFRLIKPAKLISNQCGCEKGWQLISAGTSTKATCIKSSSKKAVEI</sequence>
<organism evidence="1 2">
    <name type="scientific">Spartinivicinus marinus</name>
    <dbReference type="NCBI Taxonomy" id="2994442"/>
    <lineage>
        <taxon>Bacteria</taxon>
        <taxon>Pseudomonadati</taxon>
        <taxon>Pseudomonadota</taxon>
        <taxon>Gammaproteobacteria</taxon>
        <taxon>Oceanospirillales</taxon>
        <taxon>Zooshikellaceae</taxon>
        <taxon>Spartinivicinus</taxon>
    </lineage>
</organism>
<dbReference type="EMBL" id="JACCKB010000014">
    <property type="protein sequence ID" value="NYZ66470.1"/>
    <property type="molecule type" value="Genomic_DNA"/>
</dbReference>
<proteinExistence type="predicted"/>
<reference evidence="1 2" key="1">
    <citation type="submission" date="2020-07" db="EMBL/GenBank/DDBJ databases">
        <title>Endozoicomonas sp. nov., isolated from sediment.</title>
        <authorList>
            <person name="Gu T."/>
        </authorList>
    </citation>
    <scope>NUCLEOTIDE SEQUENCE [LARGE SCALE GENOMIC DNA]</scope>
    <source>
        <strain evidence="1 2">SM1973</strain>
    </source>
</reference>
<gene>
    <name evidence="1" type="ORF">H0A36_10655</name>
</gene>
<evidence type="ECO:0000313" key="1">
    <source>
        <dbReference type="EMBL" id="NYZ66470.1"/>
    </source>
</evidence>
<keyword evidence="2" id="KW-1185">Reference proteome</keyword>